<sequence length="231" mass="26099">MHNQNLELQDELKRSQVRLERFGVQLVSDISRIGANEEDLSVDIVSNGENIGLPPIIKHNLEQNGRSPCRKRLHVEQDSVEELKQVKSKVGHLVETARTSKRTRWNLSAQSNNKGYEEAPDNGIEVTRHQDLEGKKHKKGIWNSSNNIHSEKLKESRIEVPSTSMAAHVFEEEVEIEHDNGNDIKETSNTENDNGVVFQVKGTPFMLPTDLIPHSNYSQVSSSMGYICLLP</sequence>
<dbReference type="KEGG" id="cam:101488391"/>
<dbReference type="PANTHER" id="PTHR38160">
    <property type="entry name" value="ZINC FINGER CCCH DOMAIN-CONTAINING PROTEIN 40"/>
    <property type="match status" value="1"/>
</dbReference>
<reference evidence="2" key="1">
    <citation type="submission" date="2025-08" db="UniProtKB">
        <authorList>
            <consortium name="RefSeq"/>
        </authorList>
    </citation>
    <scope>IDENTIFICATION</scope>
    <source>
        <tissue evidence="2">Etiolated seedlings</tissue>
    </source>
</reference>
<organism evidence="1 2">
    <name type="scientific">Cicer arietinum</name>
    <name type="common">Chickpea</name>
    <name type="synonym">Garbanzo</name>
    <dbReference type="NCBI Taxonomy" id="3827"/>
    <lineage>
        <taxon>Eukaryota</taxon>
        <taxon>Viridiplantae</taxon>
        <taxon>Streptophyta</taxon>
        <taxon>Embryophyta</taxon>
        <taxon>Tracheophyta</taxon>
        <taxon>Spermatophyta</taxon>
        <taxon>Magnoliopsida</taxon>
        <taxon>eudicotyledons</taxon>
        <taxon>Gunneridae</taxon>
        <taxon>Pentapetalae</taxon>
        <taxon>rosids</taxon>
        <taxon>fabids</taxon>
        <taxon>Fabales</taxon>
        <taxon>Fabaceae</taxon>
        <taxon>Papilionoideae</taxon>
        <taxon>50 kb inversion clade</taxon>
        <taxon>NPAAA clade</taxon>
        <taxon>Hologalegina</taxon>
        <taxon>IRL clade</taxon>
        <taxon>Cicereae</taxon>
        <taxon>Cicer</taxon>
    </lineage>
</organism>
<protein>
    <submittedName>
        <fullName evidence="2">Zinc finger CCCH domain-containing protein 13-like isoform X2</fullName>
    </submittedName>
</protein>
<dbReference type="eggNOG" id="ENOG502QQDM">
    <property type="taxonomic scope" value="Eukaryota"/>
</dbReference>
<evidence type="ECO:0000313" key="2">
    <source>
        <dbReference type="RefSeq" id="XP_012575164.1"/>
    </source>
</evidence>
<proteinExistence type="predicted"/>
<keyword evidence="1" id="KW-1185">Reference proteome</keyword>
<dbReference type="OrthoDB" id="665283at2759"/>
<evidence type="ECO:0000313" key="1">
    <source>
        <dbReference type="Proteomes" id="UP000087171"/>
    </source>
</evidence>
<dbReference type="InterPro" id="IPR045868">
    <property type="entry name" value="Znf_C3H13/40"/>
</dbReference>
<dbReference type="PaxDb" id="3827-XP_004514057.1"/>
<dbReference type="GO" id="GO:0046872">
    <property type="term" value="F:metal ion binding"/>
    <property type="evidence" value="ECO:0007669"/>
    <property type="project" value="InterPro"/>
</dbReference>
<dbReference type="GeneID" id="101488391"/>
<dbReference type="PANTHER" id="PTHR38160:SF1">
    <property type="entry name" value="ZINC FINGER CCCH DOMAIN-CONTAINING PROTEIN 40"/>
    <property type="match status" value="1"/>
</dbReference>
<dbReference type="RefSeq" id="XP_012575164.1">
    <property type="nucleotide sequence ID" value="XM_012719710.2"/>
</dbReference>
<accession>A0A1S3EIF6</accession>
<gene>
    <name evidence="2" type="primary">LOC101488391</name>
</gene>
<dbReference type="Proteomes" id="UP000087171">
    <property type="component" value="Unplaced"/>
</dbReference>
<name>A0A1S3EIF6_CICAR</name>
<dbReference type="AlphaFoldDB" id="A0A1S3EIF6"/>